<evidence type="ECO:0000313" key="2">
    <source>
        <dbReference type="Proteomes" id="UP000299102"/>
    </source>
</evidence>
<dbReference type="EMBL" id="BGZK01000457">
    <property type="protein sequence ID" value="GBP44736.1"/>
    <property type="molecule type" value="Genomic_DNA"/>
</dbReference>
<organism evidence="1 2">
    <name type="scientific">Eumeta variegata</name>
    <name type="common">Bagworm moth</name>
    <name type="synonym">Eumeta japonica</name>
    <dbReference type="NCBI Taxonomy" id="151549"/>
    <lineage>
        <taxon>Eukaryota</taxon>
        <taxon>Metazoa</taxon>
        <taxon>Ecdysozoa</taxon>
        <taxon>Arthropoda</taxon>
        <taxon>Hexapoda</taxon>
        <taxon>Insecta</taxon>
        <taxon>Pterygota</taxon>
        <taxon>Neoptera</taxon>
        <taxon>Endopterygota</taxon>
        <taxon>Lepidoptera</taxon>
        <taxon>Glossata</taxon>
        <taxon>Ditrysia</taxon>
        <taxon>Tineoidea</taxon>
        <taxon>Psychidae</taxon>
        <taxon>Oiketicinae</taxon>
        <taxon>Eumeta</taxon>
    </lineage>
</organism>
<gene>
    <name evidence="1" type="ORF">EVAR_81504_1</name>
</gene>
<evidence type="ECO:0000313" key="1">
    <source>
        <dbReference type="EMBL" id="GBP44736.1"/>
    </source>
</evidence>
<protein>
    <submittedName>
        <fullName evidence="1">Uncharacterized protein</fullName>
    </submittedName>
</protein>
<comment type="caution">
    <text evidence="1">The sequence shown here is derived from an EMBL/GenBank/DDBJ whole genome shotgun (WGS) entry which is preliminary data.</text>
</comment>
<reference evidence="1 2" key="1">
    <citation type="journal article" date="2019" name="Commun. Biol.">
        <title>The bagworm genome reveals a unique fibroin gene that provides high tensile strength.</title>
        <authorList>
            <person name="Kono N."/>
            <person name="Nakamura H."/>
            <person name="Ohtoshi R."/>
            <person name="Tomita M."/>
            <person name="Numata K."/>
            <person name="Arakawa K."/>
        </authorList>
    </citation>
    <scope>NUCLEOTIDE SEQUENCE [LARGE SCALE GENOMIC DNA]</scope>
</reference>
<dbReference type="Proteomes" id="UP000299102">
    <property type="component" value="Unassembled WGS sequence"/>
</dbReference>
<accession>A0A4C1VZQ3</accession>
<proteinExistence type="predicted"/>
<name>A0A4C1VZQ3_EUMVA</name>
<keyword evidence="2" id="KW-1185">Reference proteome</keyword>
<sequence length="68" mass="7748">MRKEVKRQTIIAQCYTLRRDFDALLNGAVDVYARMTPYSDHASDKRAPLELGVRILNESETPAVRAEP</sequence>
<dbReference type="AlphaFoldDB" id="A0A4C1VZQ3"/>